<gene>
    <name evidence="1" type="ORF">METZ01_LOCUS269080</name>
</gene>
<evidence type="ECO:0000313" key="1">
    <source>
        <dbReference type="EMBL" id="SVC16226.1"/>
    </source>
</evidence>
<reference evidence="1" key="1">
    <citation type="submission" date="2018-05" db="EMBL/GenBank/DDBJ databases">
        <authorList>
            <person name="Lanie J.A."/>
            <person name="Ng W.-L."/>
            <person name="Kazmierczak K.M."/>
            <person name="Andrzejewski T.M."/>
            <person name="Davidsen T.M."/>
            <person name="Wayne K.J."/>
            <person name="Tettelin H."/>
            <person name="Glass J.I."/>
            <person name="Rusch D."/>
            <person name="Podicherti R."/>
            <person name="Tsui H.-C.T."/>
            <person name="Winkler M.E."/>
        </authorList>
    </citation>
    <scope>NUCLEOTIDE SEQUENCE</scope>
</reference>
<sequence>MLNKTDTIGWLAVPEYGVQETSWARVHQRQRPQEHSQP</sequence>
<dbReference type="EMBL" id="UINC01076760">
    <property type="protein sequence ID" value="SVC16226.1"/>
    <property type="molecule type" value="Genomic_DNA"/>
</dbReference>
<feature type="non-terminal residue" evidence="1">
    <location>
        <position position="38"/>
    </location>
</feature>
<name>A0A382JWX3_9ZZZZ</name>
<proteinExistence type="predicted"/>
<protein>
    <submittedName>
        <fullName evidence="1">Uncharacterized protein</fullName>
    </submittedName>
</protein>
<organism evidence="1">
    <name type="scientific">marine metagenome</name>
    <dbReference type="NCBI Taxonomy" id="408172"/>
    <lineage>
        <taxon>unclassified sequences</taxon>
        <taxon>metagenomes</taxon>
        <taxon>ecological metagenomes</taxon>
    </lineage>
</organism>
<accession>A0A382JWX3</accession>
<dbReference type="AlphaFoldDB" id="A0A382JWX3"/>